<gene>
    <name evidence="1" type="ORF">CPLU01_16043</name>
</gene>
<name>A0A8H6J209_9PEZI</name>
<dbReference type="AlphaFoldDB" id="A0A8H6J209"/>
<evidence type="ECO:0000313" key="1">
    <source>
        <dbReference type="EMBL" id="KAF6804698.1"/>
    </source>
</evidence>
<protein>
    <submittedName>
        <fullName evidence="1">Uncharacterized protein</fullName>
    </submittedName>
</protein>
<reference evidence="1" key="1">
    <citation type="journal article" date="2020" name="Phytopathology">
        <title>Genome Sequence Resources of Colletotrichum truncatum, C. plurivorum, C. musicola, and C. sojae: Four Species Pathogenic to Soybean (Glycine max).</title>
        <authorList>
            <person name="Rogerio F."/>
            <person name="Boufleur T.R."/>
            <person name="Ciampi-Guillardi M."/>
            <person name="Sukno S.A."/>
            <person name="Thon M.R."/>
            <person name="Massola Junior N.S."/>
            <person name="Baroncelli R."/>
        </authorList>
    </citation>
    <scope>NUCLEOTIDE SEQUENCE</scope>
    <source>
        <strain evidence="1">LFN00145</strain>
    </source>
</reference>
<dbReference type="EMBL" id="WIGO01000794">
    <property type="protein sequence ID" value="KAF6804698.1"/>
    <property type="molecule type" value="Genomic_DNA"/>
</dbReference>
<organism evidence="1 2">
    <name type="scientific">Colletotrichum plurivorum</name>
    <dbReference type="NCBI Taxonomy" id="2175906"/>
    <lineage>
        <taxon>Eukaryota</taxon>
        <taxon>Fungi</taxon>
        <taxon>Dikarya</taxon>
        <taxon>Ascomycota</taxon>
        <taxon>Pezizomycotina</taxon>
        <taxon>Sordariomycetes</taxon>
        <taxon>Hypocreomycetidae</taxon>
        <taxon>Glomerellales</taxon>
        <taxon>Glomerellaceae</taxon>
        <taxon>Colletotrichum</taxon>
        <taxon>Colletotrichum orchidearum species complex</taxon>
    </lineage>
</organism>
<comment type="caution">
    <text evidence="1">The sequence shown here is derived from an EMBL/GenBank/DDBJ whole genome shotgun (WGS) entry which is preliminary data.</text>
</comment>
<dbReference type="Proteomes" id="UP000654918">
    <property type="component" value="Unassembled WGS sequence"/>
</dbReference>
<accession>A0A8H6J209</accession>
<proteinExistence type="predicted"/>
<keyword evidence="2" id="KW-1185">Reference proteome</keyword>
<evidence type="ECO:0000313" key="2">
    <source>
        <dbReference type="Proteomes" id="UP000654918"/>
    </source>
</evidence>
<sequence>MTGTCSISGGPEMACDLRTDLKTLVVKQNTMISAAGLGNNQFECTGYQNVSPDVALA</sequence>